<feature type="region of interest" description="Disordered" evidence="6">
    <location>
        <begin position="767"/>
        <end position="809"/>
    </location>
</feature>
<protein>
    <recommendedName>
        <fullName evidence="9">5'-nucleotidase</fullName>
    </recommendedName>
</protein>
<feature type="compositionally biased region" description="Acidic residues" evidence="6">
    <location>
        <begin position="770"/>
        <end position="782"/>
    </location>
</feature>
<dbReference type="GO" id="GO:0008253">
    <property type="term" value="F:5'-nucleotidase activity"/>
    <property type="evidence" value="ECO:0007669"/>
    <property type="project" value="TreeGrafter"/>
</dbReference>
<evidence type="ECO:0000256" key="2">
    <source>
        <dbReference type="ARBA" id="ARBA00022723"/>
    </source>
</evidence>
<evidence type="ECO:0000256" key="6">
    <source>
        <dbReference type="SAM" id="MobiDB-lite"/>
    </source>
</evidence>
<keyword evidence="8" id="KW-1185">Reference proteome</keyword>
<keyword evidence="2" id="KW-0479">Metal-binding</keyword>
<keyword evidence="4" id="KW-0460">Magnesium</keyword>
<name>A0A8T0JDV8_CERPU</name>
<dbReference type="InterPro" id="IPR036412">
    <property type="entry name" value="HAD-like_sf"/>
</dbReference>
<sequence length="809" mass="91076">MRFHAPVLITEVRDQLLTSLRKAGNATGQFDLSSGLLNIGKFTRVNREMRCARGLLANQALQTLQLQGVQLSKTQMERLASSAMARFLYKGPSPCLARTSAVDVQTSILPKSYATCAQPCGRENSSLVLNGFGRAVTGRGQSFRSFVLSARRGYLLGRSSRGFVTVCGSGVQGEGDNGDSSFFGNGPSHGENLAAWNKWHTQLPENEGDQPIPAADMFRVIESSKDSKFDIDYLGESTKGDMNVRPEAFEYGDSHLQEVAASLDESLEEIAKAEAKEAEALLDALKIPRRFPHGVASRGIFCSRTLSLRSITTIGYDMDYTLIHYNVHAWEGRAYEYGMNNLRSMGYPVDGLKFDPELVIRGLVLDKQMGNLVKADRFGYIKRAMHGTKMLSNREISELYGRELVDLRNEGRWEFLNTLFSISESVMFMQMVERLDEGSLPPEIGPMDYKGLYAVVSKSLFKAHVEGQLKAEIINNPELFIEPDPELPLALLDQKEAGKRLLLITNSDYLYTNKMMQYAFDKYLPDGMGWRSLFDMVIVSARKPDFFQKSNPLYEIVTEEGLMRPCFKATSGGLYCGGSALMVEKALGFHGDETLYVGDHIYTDVSMSKVHLRWRTALICRELEKEVKALAFGRDHRTKLIELMNQKEAVGDVFNQLRLALQRRTAGRSAQTDKATGMDERELTENMQKLLILMSRLDQRIAPMLDADGEYFNQRWGYLSRAGLWDKSHLTRQIEKYADIYTSRVSNFLRYSPFMYFRSQSQTLAHDCEAEPSDFDADEDEPSAMSYENSPGKLEMVESSGSVTQGRRR</sequence>
<dbReference type="NCBIfam" id="TIGR02244">
    <property type="entry name" value="HAD-IG-Ncltidse"/>
    <property type="match status" value="1"/>
</dbReference>
<dbReference type="Proteomes" id="UP000822688">
    <property type="component" value="Chromosome 1"/>
</dbReference>
<evidence type="ECO:0000256" key="1">
    <source>
        <dbReference type="ARBA" id="ARBA00009589"/>
    </source>
</evidence>
<evidence type="ECO:0008006" key="9">
    <source>
        <dbReference type="Google" id="ProtNLM"/>
    </source>
</evidence>
<reference evidence="7" key="1">
    <citation type="submission" date="2020-06" db="EMBL/GenBank/DDBJ databases">
        <title>WGS assembly of Ceratodon purpureus strain R40.</title>
        <authorList>
            <person name="Carey S.B."/>
            <person name="Jenkins J."/>
            <person name="Shu S."/>
            <person name="Lovell J.T."/>
            <person name="Sreedasyam A."/>
            <person name="Maumus F."/>
            <person name="Tiley G.P."/>
            <person name="Fernandez-Pozo N."/>
            <person name="Barry K."/>
            <person name="Chen C."/>
            <person name="Wang M."/>
            <person name="Lipzen A."/>
            <person name="Daum C."/>
            <person name="Saski C.A."/>
            <person name="Payton A.C."/>
            <person name="Mcbreen J.C."/>
            <person name="Conrad R.E."/>
            <person name="Kollar L.M."/>
            <person name="Olsson S."/>
            <person name="Huttunen S."/>
            <person name="Landis J.B."/>
            <person name="Wickett N.J."/>
            <person name="Johnson M.G."/>
            <person name="Rensing S.A."/>
            <person name="Grimwood J."/>
            <person name="Schmutz J."/>
            <person name="Mcdaniel S.F."/>
        </authorList>
    </citation>
    <scope>NUCLEOTIDE SEQUENCE</scope>
    <source>
        <strain evidence="7">R40</strain>
    </source>
</reference>
<dbReference type="InterPro" id="IPR023214">
    <property type="entry name" value="HAD_sf"/>
</dbReference>
<dbReference type="PANTHER" id="PTHR12103:SF22">
    <property type="entry name" value="HAD-SUPERFAMILY HYDROLASE, SUBFAMILY IG, 5'-NUCLEOTIDASE"/>
    <property type="match status" value="1"/>
</dbReference>
<keyword evidence="3" id="KW-0378">Hydrolase</keyword>
<dbReference type="GO" id="GO:0046872">
    <property type="term" value="F:metal ion binding"/>
    <property type="evidence" value="ECO:0007669"/>
    <property type="project" value="UniProtKB-KW"/>
</dbReference>
<evidence type="ECO:0000256" key="5">
    <source>
        <dbReference type="SAM" id="Coils"/>
    </source>
</evidence>
<accession>A0A8T0JDV8</accession>
<organism evidence="7 8">
    <name type="scientific">Ceratodon purpureus</name>
    <name type="common">Fire moss</name>
    <name type="synonym">Dicranum purpureum</name>
    <dbReference type="NCBI Taxonomy" id="3225"/>
    <lineage>
        <taxon>Eukaryota</taxon>
        <taxon>Viridiplantae</taxon>
        <taxon>Streptophyta</taxon>
        <taxon>Embryophyta</taxon>
        <taxon>Bryophyta</taxon>
        <taxon>Bryophytina</taxon>
        <taxon>Bryopsida</taxon>
        <taxon>Dicranidae</taxon>
        <taxon>Pseudoditrichales</taxon>
        <taxon>Ditrichaceae</taxon>
        <taxon>Ceratodon</taxon>
    </lineage>
</organism>
<dbReference type="EMBL" id="CM026421">
    <property type="protein sequence ID" value="KAG0593069.1"/>
    <property type="molecule type" value="Genomic_DNA"/>
</dbReference>
<dbReference type="Gene3D" id="3.40.50.1000">
    <property type="entry name" value="HAD superfamily/HAD-like"/>
    <property type="match status" value="1"/>
</dbReference>
<feature type="compositionally biased region" description="Polar residues" evidence="6">
    <location>
        <begin position="799"/>
        <end position="809"/>
    </location>
</feature>
<dbReference type="Pfam" id="PF05761">
    <property type="entry name" value="5_nucleotid"/>
    <property type="match status" value="1"/>
</dbReference>
<dbReference type="AlphaFoldDB" id="A0A8T0JDV8"/>
<keyword evidence="5" id="KW-0175">Coiled coil</keyword>
<dbReference type="PANTHER" id="PTHR12103">
    <property type="entry name" value="5'-NUCLEOTIDASE DOMAIN-CONTAINING"/>
    <property type="match status" value="1"/>
</dbReference>
<evidence type="ECO:0000313" key="8">
    <source>
        <dbReference type="Proteomes" id="UP000822688"/>
    </source>
</evidence>
<gene>
    <name evidence="7" type="ORF">KC19_1G303300</name>
</gene>
<comment type="caution">
    <text evidence="7">The sequence shown here is derived from an EMBL/GenBank/DDBJ whole genome shotgun (WGS) entry which is preliminary data.</text>
</comment>
<evidence type="ECO:0000256" key="4">
    <source>
        <dbReference type="ARBA" id="ARBA00022842"/>
    </source>
</evidence>
<dbReference type="InterPro" id="IPR008380">
    <property type="entry name" value="HAD-SF_hydro_IG_5-nucl"/>
</dbReference>
<dbReference type="CDD" id="cd07522">
    <property type="entry name" value="HAD_cN-II"/>
    <property type="match status" value="1"/>
</dbReference>
<dbReference type="OrthoDB" id="409330at2759"/>
<proteinExistence type="inferred from homology"/>
<dbReference type="FunFam" id="3.40.50.1000:FF:000076">
    <property type="entry name" value="Haloacid dehalogenase hydrolase"/>
    <property type="match status" value="1"/>
</dbReference>
<dbReference type="SUPFAM" id="SSF56784">
    <property type="entry name" value="HAD-like"/>
    <property type="match status" value="1"/>
</dbReference>
<evidence type="ECO:0000256" key="3">
    <source>
        <dbReference type="ARBA" id="ARBA00022801"/>
    </source>
</evidence>
<feature type="coiled-coil region" evidence="5">
    <location>
        <begin position="256"/>
        <end position="283"/>
    </location>
</feature>
<evidence type="ECO:0000313" key="7">
    <source>
        <dbReference type="EMBL" id="KAG0593069.1"/>
    </source>
</evidence>
<comment type="similarity">
    <text evidence="1">Belongs to the 5'(3')-deoxyribonucleotidase family.</text>
</comment>